<protein>
    <submittedName>
        <fullName evidence="2">Uncharacterized protein</fullName>
    </submittedName>
</protein>
<comment type="caution">
    <text evidence="2">The sequence shown here is derived from an EMBL/GenBank/DDBJ whole genome shotgun (WGS) entry which is preliminary data.</text>
</comment>
<accession>A0AAV7RAT1</accession>
<dbReference type="AlphaFoldDB" id="A0AAV7RAT1"/>
<evidence type="ECO:0000256" key="1">
    <source>
        <dbReference type="SAM" id="MobiDB-lite"/>
    </source>
</evidence>
<organism evidence="2 3">
    <name type="scientific">Pleurodeles waltl</name>
    <name type="common">Iberian ribbed newt</name>
    <dbReference type="NCBI Taxonomy" id="8319"/>
    <lineage>
        <taxon>Eukaryota</taxon>
        <taxon>Metazoa</taxon>
        <taxon>Chordata</taxon>
        <taxon>Craniata</taxon>
        <taxon>Vertebrata</taxon>
        <taxon>Euteleostomi</taxon>
        <taxon>Amphibia</taxon>
        <taxon>Batrachia</taxon>
        <taxon>Caudata</taxon>
        <taxon>Salamandroidea</taxon>
        <taxon>Salamandridae</taxon>
        <taxon>Pleurodelinae</taxon>
        <taxon>Pleurodeles</taxon>
    </lineage>
</organism>
<sequence length="74" mass="7928">MPGNAQVGGRVKVKSPRATREESRWGRQNQDPSTGSVGGWGQPVTGRREVAGTLRGAVRRNGQLLISVDSEWAA</sequence>
<feature type="region of interest" description="Disordered" evidence="1">
    <location>
        <begin position="1"/>
        <end position="47"/>
    </location>
</feature>
<dbReference type="EMBL" id="JANPWB010000009">
    <property type="protein sequence ID" value="KAJ1149581.1"/>
    <property type="molecule type" value="Genomic_DNA"/>
</dbReference>
<name>A0AAV7RAT1_PLEWA</name>
<reference evidence="2" key="1">
    <citation type="journal article" date="2022" name="bioRxiv">
        <title>Sequencing and chromosome-scale assembly of the giantPleurodeles waltlgenome.</title>
        <authorList>
            <person name="Brown T."/>
            <person name="Elewa A."/>
            <person name="Iarovenko S."/>
            <person name="Subramanian E."/>
            <person name="Araus A.J."/>
            <person name="Petzold A."/>
            <person name="Susuki M."/>
            <person name="Suzuki K.-i.T."/>
            <person name="Hayashi T."/>
            <person name="Toyoda A."/>
            <person name="Oliveira C."/>
            <person name="Osipova E."/>
            <person name="Leigh N.D."/>
            <person name="Simon A."/>
            <person name="Yun M.H."/>
        </authorList>
    </citation>
    <scope>NUCLEOTIDE SEQUENCE</scope>
    <source>
        <strain evidence="2">20211129_DDA</strain>
        <tissue evidence="2">Liver</tissue>
    </source>
</reference>
<gene>
    <name evidence="2" type="ORF">NDU88_002388</name>
</gene>
<dbReference type="Proteomes" id="UP001066276">
    <property type="component" value="Chromosome 5"/>
</dbReference>
<keyword evidence="3" id="KW-1185">Reference proteome</keyword>
<feature type="compositionally biased region" description="Polar residues" evidence="1">
    <location>
        <begin position="26"/>
        <end position="35"/>
    </location>
</feature>
<evidence type="ECO:0000313" key="3">
    <source>
        <dbReference type="Proteomes" id="UP001066276"/>
    </source>
</evidence>
<evidence type="ECO:0000313" key="2">
    <source>
        <dbReference type="EMBL" id="KAJ1149581.1"/>
    </source>
</evidence>
<proteinExistence type="predicted"/>